<keyword evidence="10" id="KW-0539">Nucleus</keyword>
<dbReference type="SUPFAM" id="SSF57667">
    <property type="entry name" value="beta-beta-alpha zinc fingers"/>
    <property type="match status" value="3"/>
</dbReference>
<dbReference type="FunFam" id="3.30.160.60:FF:000446">
    <property type="entry name" value="Zinc finger protein"/>
    <property type="match status" value="1"/>
</dbReference>
<keyword evidence="6" id="KW-0862">Zinc</keyword>
<evidence type="ECO:0000313" key="13">
    <source>
        <dbReference type="EMBL" id="KAL1129314.1"/>
    </source>
</evidence>
<keyword evidence="9" id="KW-0804">Transcription</keyword>
<dbReference type="InterPro" id="IPR013087">
    <property type="entry name" value="Znf_C2H2_type"/>
</dbReference>
<evidence type="ECO:0000256" key="8">
    <source>
        <dbReference type="ARBA" id="ARBA00023125"/>
    </source>
</evidence>
<feature type="domain" description="C2H2-type" evidence="12">
    <location>
        <begin position="53"/>
        <end position="80"/>
    </location>
</feature>
<evidence type="ECO:0000256" key="11">
    <source>
        <dbReference type="PROSITE-ProRule" id="PRU00042"/>
    </source>
</evidence>
<dbReference type="PROSITE" id="PS50157">
    <property type="entry name" value="ZINC_FINGER_C2H2_2"/>
    <property type="match status" value="3"/>
</dbReference>
<organism evidence="13 14">
    <name type="scientific">Ranatra chinensis</name>
    <dbReference type="NCBI Taxonomy" id="642074"/>
    <lineage>
        <taxon>Eukaryota</taxon>
        <taxon>Metazoa</taxon>
        <taxon>Ecdysozoa</taxon>
        <taxon>Arthropoda</taxon>
        <taxon>Hexapoda</taxon>
        <taxon>Insecta</taxon>
        <taxon>Pterygota</taxon>
        <taxon>Neoptera</taxon>
        <taxon>Paraneoptera</taxon>
        <taxon>Hemiptera</taxon>
        <taxon>Heteroptera</taxon>
        <taxon>Panheteroptera</taxon>
        <taxon>Nepomorpha</taxon>
        <taxon>Nepidae</taxon>
        <taxon>Ranatrinae</taxon>
        <taxon>Ranatra</taxon>
    </lineage>
</organism>
<evidence type="ECO:0000256" key="10">
    <source>
        <dbReference type="ARBA" id="ARBA00023242"/>
    </source>
</evidence>
<keyword evidence="5 11" id="KW-0863">Zinc-finger</keyword>
<keyword evidence="4" id="KW-0677">Repeat</keyword>
<proteinExistence type="inferred from homology"/>
<dbReference type="FunFam" id="3.30.160.60:FF:001370">
    <property type="entry name" value="Zinc finger protein"/>
    <property type="match status" value="1"/>
</dbReference>
<evidence type="ECO:0000259" key="12">
    <source>
        <dbReference type="PROSITE" id="PS50157"/>
    </source>
</evidence>
<dbReference type="PANTHER" id="PTHR24379">
    <property type="entry name" value="KRAB AND ZINC FINGER DOMAIN-CONTAINING"/>
    <property type="match status" value="1"/>
</dbReference>
<comment type="caution">
    <text evidence="13">The sequence shown here is derived from an EMBL/GenBank/DDBJ whole genome shotgun (WGS) entry which is preliminary data.</text>
</comment>
<dbReference type="PROSITE" id="PS00028">
    <property type="entry name" value="ZINC_FINGER_C2H2_1"/>
    <property type="match status" value="1"/>
</dbReference>
<evidence type="ECO:0000256" key="1">
    <source>
        <dbReference type="ARBA" id="ARBA00004123"/>
    </source>
</evidence>
<keyword evidence="8" id="KW-0238">DNA-binding</keyword>
<evidence type="ECO:0000256" key="5">
    <source>
        <dbReference type="ARBA" id="ARBA00022771"/>
    </source>
</evidence>
<evidence type="ECO:0000256" key="3">
    <source>
        <dbReference type="ARBA" id="ARBA00022723"/>
    </source>
</evidence>
<sequence length="219" mass="25249">NQSVGEKHSSNHSFLLIYIRYTKKECDQCQKTFANSKTLKKHIQAVHSKLKPYVCQVCGHGSATKSMLQVHLRQHTGEKPFSCPTCPFTTGDHNTLRRHRMRHSGERPYQCNYCPYSSIQSTSLRHHLATWHQKDSNGEVDTDRGKVEGKKQKSYKCKQCFYSTDDQDSLLQHLTLDHPSPDSRGTLMLFIIDFYVQLHNPAEKNSILKSPVLFNKQDI</sequence>
<dbReference type="EMBL" id="JBFDAA010000009">
    <property type="protein sequence ID" value="KAL1129314.1"/>
    <property type="molecule type" value="Genomic_DNA"/>
</dbReference>
<dbReference type="GO" id="GO:0003690">
    <property type="term" value="F:double-stranded DNA binding"/>
    <property type="evidence" value="ECO:0007669"/>
    <property type="project" value="UniProtKB-ARBA"/>
</dbReference>
<comment type="similarity">
    <text evidence="2">Belongs to the krueppel C2H2-type zinc-finger protein family.</text>
</comment>
<dbReference type="SMART" id="SM00355">
    <property type="entry name" value="ZnF_C2H2"/>
    <property type="match status" value="5"/>
</dbReference>
<evidence type="ECO:0000256" key="4">
    <source>
        <dbReference type="ARBA" id="ARBA00022737"/>
    </source>
</evidence>
<accession>A0ABD0Z1L2</accession>
<reference evidence="13 14" key="1">
    <citation type="submission" date="2024-07" db="EMBL/GenBank/DDBJ databases">
        <title>Chromosome-level genome assembly of the water stick insect Ranatra chinensis (Heteroptera: Nepidae).</title>
        <authorList>
            <person name="Liu X."/>
        </authorList>
    </citation>
    <scope>NUCLEOTIDE SEQUENCE [LARGE SCALE GENOMIC DNA]</scope>
    <source>
        <strain evidence="13">Cailab_2021Rc</strain>
        <tissue evidence="13">Muscle</tissue>
    </source>
</reference>
<gene>
    <name evidence="13" type="ORF">AAG570_013843</name>
</gene>
<dbReference type="GO" id="GO:0005634">
    <property type="term" value="C:nucleus"/>
    <property type="evidence" value="ECO:0007669"/>
    <property type="project" value="UniProtKB-SubCell"/>
</dbReference>
<dbReference type="InterPro" id="IPR036236">
    <property type="entry name" value="Znf_C2H2_sf"/>
</dbReference>
<dbReference type="PANTHER" id="PTHR24379:SF121">
    <property type="entry name" value="C2H2-TYPE DOMAIN-CONTAINING PROTEIN"/>
    <property type="match status" value="1"/>
</dbReference>
<feature type="domain" description="C2H2-type" evidence="12">
    <location>
        <begin position="81"/>
        <end position="108"/>
    </location>
</feature>
<evidence type="ECO:0000256" key="9">
    <source>
        <dbReference type="ARBA" id="ARBA00023163"/>
    </source>
</evidence>
<name>A0ABD0Z1L2_9HEMI</name>
<comment type="subcellular location">
    <subcellularLocation>
        <location evidence="1">Nucleus</location>
    </subcellularLocation>
</comment>
<evidence type="ECO:0000256" key="6">
    <source>
        <dbReference type="ARBA" id="ARBA00022833"/>
    </source>
</evidence>
<keyword evidence="7" id="KW-0805">Transcription regulation</keyword>
<dbReference type="Gene3D" id="3.30.160.60">
    <property type="entry name" value="Classic Zinc Finger"/>
    <property type="match status" value="4"/>
</dbReference>
<dbReference type="GO" id="GO:0008270">
    <property type="term" value="F:zinc ion binding"/>
    <property type="evidence" value="ECO:0007669"/>
    <property type="project" value="UniProtKB-KW"/>
</dbReference>
<evidence type="ECO:0000256" key="7">
    <source>
        <dbReference type="ARBA" id="ARBA00023015"/>
    </source>
</evidence>
<evidence type="ECO:0000313" key="14">
    <source>
        <dbReference type="Proteomes" id="UP001558652"/>
    </source>
</evidence>
<feature type="non-terminal residue" evidence="13">
    <location>
        <position position="1"/>
    </location>
</feature>
<dbReference type="Pfam" id="PF00096">
    <property type="entry name" value="zf-C2H2"/>
    <property type="match status" value="3"/>
</dbReference>
<evidence type="ECO:0000256" key="2">
    <source>
        <dbReference type="ARBA" id="ARBA00006991"/>
    </source>
</evidence>
<keyword evidence="14" id="KW-1185">Reference proteome</keyword>
<keyword evidence="3" id="KW-0479">Metal-binding</keyword>
<dbReference type="AlphaFoldDB" id="A0ABD0Z1L2"/>
<feature type="domain" description="C2H2-type" evidence="12">
    <location>
        <begin position="24"/>
        <end position="52"/>
    </location>
</feature>
<dbReference type="Proteomes" id="UP001558652">
    <property type="component" value="Unassembled WGS sequence"/>
</dbReference>
<protein>
    <recommendedName>
        <fullName evidence="12">C2H2-type domain-containing protein</fullName>
    </recommendedName>
</protein>